<evidence type="ECO:0000256" key="5">
    <source>
        <dbReference type="ARBA" id="ARBA00022705"/>
    </source>
</evidence>
<keyword evidence="6" id="KW-0804">Transcription</keyword>
<dbReference type="InterPro" id="IPR034154">
    <property type="entry name" value="TOPRIM_DnaG/twinkle"/>
</dbReference>
<protein>
    <submittedName>
        <fullName evidence="9">Conjugative transfer relaxase protein</fullName>
    </submittedName>
</protein>
<evidence type="ECO:0000256" key="4">
    <source>
        <dbReference type="ARBA" id="ARBA00022695"/>
    </source>
</evidence>
<dbReference type="InterPro" id="IPR006171">
    <property type="entry name" value="TOPRIM_dom"/>
</dbReference>
<proteinExistence type="predicted"/>
<evidence type="ECO:0000256" key="6">
    <source>
        <dbReference type="ARBA" id="ARBA00023163"/>
    </source>
</evidence>
<keyword evidence="1" id="KW-0240">DNA-directed RNA polymerase</keyword>
<keyword evidence="4" id="KW-0548">Nucleotidyltransferase</keyword>
<evidence type="ECO:0000256" key="3">
    <source>
        <dbReference type="ARBA" id="ARBA00022679"/>
    </source>
</evidence>
<organism evidence="9">
    <name type="scientific">Siphoviridae sp. ctFgp7</name>
    <dbReference type="NCBI Taxonomy" id="2827821"/>
    <lineage>
        <taxon>Viruses</taxon>
        <taxon>Duplodnaviria</taxon>
        <taxon>Heunggongvirae</taxon>
        <taxon>Uroviricota</taxon>
        <taxon>Caudoviricetes</taxon>
    </lineage>
</organism>
<evidence type="ECO:0000313" key="9">
    <source>
        <dbReference type="EMBL" id="DAF54001.1"/>
    </source>
</evidence>
<evidence type="ECO:0000259" key="8">
    <source>
        <dbReference type="Pfam" id="PF23639"/>
    </source>
</evidence>
<name>A0A8S5SSM3_9CAUD</name>
<keyword evidence="3" id="KW-0808">Transferase</keyword>
<dbReference type="GO" id="GO:0003677">
    <property type="term" value="F:DNA binding"/>
    <property type="evidence" value="ECO:0007669"/>
    <property type="project" value="InterPro"/>
</dbReference>
<evidence type="ECO:0000259" key="7">
    <source>
        <dbReference type="Pfam" id="PF13362"/>
    </source>
</evidence>
<sequence>MGEYKGYRKADHYTIPQIAAALNDKILYIISLLGLKGRQDGLDYVCFNPTRADRHLGSFRIITRGERRGFWIDFATGDKGDALALISYVKKCGTHEAIKKFAEPILGITDTCKPELPNVRERKTWDEAFEKEELERREKSGAMAKKVFLDAGDKIRGTPVDGYLVGRGINLAILGRVPGALRYHPDLYNAERRQGMDAMIALIQDCDGKPLALHRTYLERIGMDWRKADLRAPKKVMGPFKGGYIPIIKGKSGKPLPQAEEGERLFIAEGIETALSVALHFPDDRVIASVSVGNIQNLTLPAAIKTVVLCLDNDGESSGSPRAYDAAARRFIGEGRKVLEFAPPAEFSDFNDWQRALVKAGGSSSLFDSREGAE</sequence>
<reference evidence="9" key="1">
    <citation type="journal article" date="2021" name="Proc. Natl. Acad. Sci. U.S.A.">
        <title>A Catalog of Tens of Thousands of Viruses from Human Metagenomes Reveals Hidden Associations with Chronic Diseases.</title>
        <authorList>
            <person name="Tisza M.J."/>
            <person name="Buck C.B."/>
        </authorList>
    </citation>
    <scope>NUCLEOTIDE SEQUENCE</scope>
    <source>
        <strain evidence="9">CtFgp7</strain>
    </source>
</reference>
<feature type="domain" description="Toprim" evidence="7">
    <location>
        <begin position="265"/>
        <end position="355"/>
    </location>
</feature>
<dbReference type="CDD" id="cd01029">
    <property type="entry name" value="TOPRIM_primases"/>
    <property type="match status" value="1"/>
</dbReference>
<dbReference type="Pfam" id="PF23639">
    <property type="entry name" value="DUF7146"/>
    <property type="match status" value="1"/>
</dbReference>
<evidence type="ECO:0000256" key="2">
    <source>
        <dbReference type="ARBA" id="ARBA00022515"/>
    </source>
</evidence>
<dbReference type="Pfam" id="PF13362">
    <property type="entry name" value="Toprim_3"/>
    <property type="match status" value="1"/>
</dbReference>
<keyword evidence="2" id="KW-0639">Primosome</keyword>
<evidence type="ECO:0000256" key="1">
    <source>
        <dbReference type="ARBA" id="ARBA00022478"/>
    </source>
</evidence>
<dbReference type="GO" id="GO:0006269">
    <property type="term" value="P:DNA replication, synthesis of primer"/>
    <property type="evidence" value="ECO:0007669"/>
    <property type="project" value="UniProtKB-KW"/>
</dbReference>
<dbReference type="EMBL" id="BK032669">
    <property type="protein sequence ID" value="DAF54001.1"/>
    <property type="molecule type" value="Genomic_DNA"/>
</dbReference>
<dbReference type="GO" id="GO:0008270">
    <property type="term" value="F:zinc ion binding"/>
    <property type="evidence" value="ECO:0007669"/>
    <property type="project" value="InterPro"/>
</dbReference>
<dbReference type="SUPFAM" id="SSF57783">
    <property type="entry name" value="Zinc beta-ribbon"/>
    <property type="match status" value="1"/>
</dbReference>
<dbReference type="Gene3D" id="3.90.580.10">
    <property type="entry name" value="Zinc finger, CHC2-type domain"/>
    <property type="match status" value="1"/>
</dbReference>
<dbReference type="InterPro" id="IPR036977">
    <property type="entry name" value="DNA_primase_Znf_CHC2"/>
</dbReference>
<keyword evidence="5" id="KW-0235">DNA replication</keyword>
<accession>A0A8S5SSM3</accession>
<feature type="domain" description="DUF7146" evidence="8">
    <location>
        <begin position="149"/>
        <end position="245"/>
    </location>
</feature>
<dbReference type="GO" id="GO:0016779">
    <property type="term" value="F:nucleotidyltransferase activity"/>
    <property type="evidence" value="ECO:0007669"/>
    <property type="project" value="UniProtKB-KW"/>
</dbReference>
<dbReference type="InterPro" id="IPR055570">
    <property type="entry name" value="DUF7146"/>
</dbReference>
<dbReference type="GO" id="GO:0000428">
    <property type="term" value="C:DNA-directed RNA polymerase complex"/>
    <property type="evidence" value="ECO:0007669"/>
    <property type="project" value="UniProtKB-KW"/>
</dbReference>